<keyword evidence="2" id="KW-1185">Reference proteome</keyword>
<dbReference type="InterPro" id="IPR010319">
    <property type="entry name" value="Transglutaminase-like_Cys_pept"/>
</dbReference>
<evidence type="ECO:0008006" key="3">
    <source>
        <dbReference type="Google" id="ProtNLM"/>
    </source>
</evidence>
<dbReference type="Gene3D" id="3.10.620.30">
    <property type="match status" value="1"/>
</dbReference>
<dbReference type="InterPro" id="IPR038765">
    <property type="entry name" value="Papain-like_cys_pep_sf"/>
</dbReference>
<dbReference type="PANTHER" id="PTHR39327:SF1">
    <property type="entry name" value="BLR5470 PROTEIN"/>
    <property type="match status" value="1"/>
</dbReference>
<sequence>MPAQASLQPVTPGVAGEAKSAAILGGAPSALDLIRQQQAASLAAVEVVAVQQVALERAQAETCLVGTAIDLLPRRFEPMAAPLPAPPIAGAHEGFLATAVVRIGRTPFSREWDRVSHSALGPGRVTALVGEASPDAADTLRRVNAWVNTHIAPVEDSVGRGARDYWATAGETLGAGFGDCEDYAILKYQMLAALGFDSSTMYLTLARDLVRNADHAVLVVRVDGQHFLLDNAVDAVLPADQSYDYRPTMSFNSESSWLHGYAGRS</sequence>
<comment type="caution">
    <text evidence="1">The sequence shown here is derived from an EMBL/GenBank/DDBJ whole genome shotgun (WGS) entry which is preliminary data.</text>
</comment>
<name>A0A0G9N358_9SPHN</name>
<reference evidence="1 2" key="1">
    <citation type="submission" date="2015-04" db="EMBL/GenBank/DDBJ databases">
        <title>The draft genome sequence of Erythrobacter luteus KA37.</title>
        <authorList>
            <person name="Zhuang L."/>
            <person name="Liu Y."/>
            <person name="Shao Z."/>
        </authorList>
    </citation>
    <scope>NUCLEOTIDE SEQUENCE [LARGE SCALE GENOMIC DNA]</scope>
    <source>
        <strain evidence="1 2">KA37</strain>
    </source>
</reference>
<dbReference type="Proteomes" id="UP000053464">
    <property type="component" value="Unassembled WGS sequence"/>
</dbReference>
<accession>A0A0G9N358</accession>
<dbReference type="SUPFAM" id="SSF54001">
    <property type="entry name" value="Cysteine proteinases"/>
    <property type="match status" value="1"/>
</dbReference>
<evidence type="ECO:0000313" key="2">
    <source>
        <dbReference type="Proteomes" id="UP000053464"/>
    </source>
</evidence>
<dbReference type="PANTHER" id="PTHR39327">
    <property type="match status" value="1"/>
</dbReference>
<dbReference type="STRING" id="1581420.AAW00_00035"/>
<dbReference type="EMBL" id="LBHB01000001">
    <property type="protein sequence ID" value="KLE35978.1"/>
    <property type="molecule type" value="Genomic_DNA"/>
</dbReference>
<evidence type="ECO:0000313" key="1">
    <source>
        <dbReference type="EMBL" id="KLE35978.1"/>
    </source>
</evidence>
<organism evidence="1 2">
    <name type="scientific">Aurantiacibacter luteus</name>
    <dbReference type="NCBI Taxonomy" id="1581420"/>
    <lineage>
        <taxon>Bacteria</taxon>
        <taxon>Pseudomonadati</taxon>
        <taxon>Pseudomonadota</taxon>
        <taxon>Alphaproteobacteria</taxon>
        <taxon>Sphingomonadales</taxon>
        <taxon>Erythrobacteraceae</taxon>
        <taxon>Aurantiacibacter</taxon>
    </lineage>
</organism>
<dbReference type="PATRIC" id="fig|1581420.6.peg.7"/>
<dbReference type="AlphaFoldDB" id="A0A0G9N358"/>
<gene>
    <name evidence="1" type="ORF">AAW00_00035</name>
</gene>
<dbReference type="Pfam" id="PF06035">
    <property type="entry name" value="Peptidase_C93"/>
    <property type="match status" value="1"/>
</dbReference>
<proteinExistence type="predicted"/>
<protein>
    <recommendedName>
        <fullName evidence="3">Transglutaminase</fullName>
    </recommendedName>
</protein>